<gene>
    <name evidence="1" type="ORF">PIB30_116518</name>
</gene>
<organism evidence="1 2">
    <name type="scientific">Stylosanthes scabra</name>
    <dbReference type="NCBI Taxonomy" id="79078"/>
    <lineage>
        <taxon>Eukaryota</taxon>
        <taxon>Viridiplantae</taxon>
        <taxon>Streptophyta</taxon>
        <taxon>Embryophyta</taxon>
        <taxon>Tracheophyta</taxon>
        <taxon>Spermatophyta</taxon>
        <taxon>Magnoliopsida</taxon>
        <taxon>eudicotyledons</taxon>
        <taxon>Gunneridae</taxon>
        <taxon>Pentapetalae</taxon>
        <taxon>rosids</taxon>
        <taxon>fabids</taxon>
        <taxon>Fabales</taxon>
        <taxon>Fabaceae</taxon>
        <taxon>Papilionoideae</taxon>
        <taxon>50 kb inversion clade</taxon>
        <taxon>dalbergioids sensu lato</taxon>
        <taxon>Dalbergieae</taxon>
        <taxon>Pterocarpus clade</taxon>
        <taxon>Stylosanthes</taxon>
    </lineage>
</organism>
<reference evidence="1 2" key="1">
    <citation type="journal article" date="2023" name="Plants (Basel)">
        <title>Bridging the Gap: Combining Genomics and Transcriptomics Approaches to Understand Stylosanthes scabra, an Orphan Legume from the Brazilian Caatinga.</title>
        <authorList>
            <person name="Ferreira-Neto J.R.C."/>
            <person name="da Silva M.D."/>
            <person name="Binneck E."/>
            <person name="de Melo N.F."/>
            <person name="da Silva R.H."/>
            <person name="de Melo A.L.T.M."/>
            <person name="Pandolfi V."/>
            <person name="Bustamante F.O."/>
            <person name="Brasileiro-Vidal A.C."/>
            <person name="Benko-Iseppon A.M."/>
        </authorList>
    </citation>
    <scope>NUCLEOTIDE SEQUENCE [LARGE SCALE GENOMIC DNA]</scope>
    <source>
        <tissue evidence="1">Leaves</tissue>
    </source>
</reference>
<dbReference type="EMBL" id="JASCZI010148565">
    <property type="protein sequence ID" value="MED6167156.1"/>
    <property type="molecule type" value="Genomic_DNA"/>
</dbReference>
<keyword evidence="2" id="KW-1185">Reference proteome</keyword>
<evidence type="ECO:0000313" key="1">
    <source>
        <dbReference type="EMBL" id="MED6167156.1"/>
    </source>
</evidence>
<dbReference type="Proteomes" id="UP001341840">
    <property type="component" value="Unassembled WGS sequence"/>
</dbReference>
<proteinExistence type="predicted"/>
<sequence length="66" mass="7013">MWNGVAGPPIDSGRRPTRIATVAQARAVDRPADTSSSRLWKAARACWRASAPARSGRRPVGSPFGP</sequence>
<evidence type="ECO:0000313" key="2">
    <source>
        <dbReference type="Proteomes" id="UP001341840"/>
    </source>
</evidence>
<name>A0ABU6V485_9FABA</name>
<comment type="caution">
    <text evidence="1">The sequence shown here is derived from an EMBL/GenBank/DDBJ whole genome shotgun (WGS) entry which is preliminary data.</text>
</comment>
<accession>A0ABU6V485</accession>
<feature type="non-terminal residue" evidence="1">
    <location>
        <position position="66"/>
    </location>
</feature>
<protein>
    <submittedName>
        <fullName evidence="1">Uncharacterized protein</fullName>
    </submittedName>
</protein>